<dbReference type="InterPro" id="IPR016024">
    <property type="entry name" value="ARM-type_fold"/>
</dbReference>
<evidence type="ECO:0000313" key="1">
    <source>
        <dbReference type="EMBL" id="RKW70442.1"/>
    </source>
</evidence>
<name>A0A496PIX2_9MICC</name>
<reference evidence="1 2" key="1">
    <citation type="submission" date="2018-07" db="EMBL/GenBank/DDBJ databases">
        <title>Arthrobacter sp. nov., isolated from raw cow's milk with high bacterial count.</title>
        <authorList>
            <person name="Hahne J."/>
            <person name="Isele D."/>
            <person name="Lipski A."/>
        </authorList>
    </citation>
    <scope>NUCLEOTIDE SEQUENCE [LARGE SCALE GENOMIC DNA]</scope>
    <source>
        <strain evidence="1 2">JZ R-183</strain>
    </source>
</reference>
<dbReference type="Gene3D" id="1.25.40.290">
    <property type="entry name" value="ARM repeat domains"/>
    <property type="match status" value="1"/>
</dbReference>
<evidence type="ECO:0000313" key="2">
    <source>
        <dbReference type="Proteomes" id="UP000273119"/>
    </source>
</evidence>
<dbReference type="RefSeq" id="WP_121485094.1">
    <property type="nucleotide sequence ID" value="NZ_QQXL01000004.1"/>
</dbReference>
<protein>
    <submittedName>
        <fullName evidence="1">DNA alkylation repair protein</fullName>
    </submittedName>
</protein>
<dbReference type="Pfam" id="PF08713">
    <property type="entry name" value="DNA_alkylation"/>
    <property type="match status" value="1"/>
</dbReference>
<organism evidence="1 2">
    <name type="scientific">Galactobacter caseinivorans</name>
    <dbReference type="NCBI Taxonomy" id="2676123"/>
    <lineage>
        <taxon>Bacteria</taxon>
        <taxon>Bacillati</taxon>
        <taxon>Actinomycetota</taxon>
        <taxon>Actinomycetes</taxon>
        <taxon>Micrococcales</taxon>
        <taxon>Micrococcaceae</taxon>
        <taxon>Galactobacter</taxon>
    </lineage>
</organism>
<accession>A0A496PIX2</accession>
<dbReference type="InterPro" id="IPR014825">
    <property type="entry name" value="DNA_alkylation"/>
</dbReference>
<dbReference type="Proteomes" id="UP000273119">
    <property type="component" value="Unassembled WGS sequence"/>
</dbReference>
<sequence length="365" mass="39285">MPTADELLGREQAAALHRGLAQASGTPLPTLARAVEQLEGQALAARAKELARAALADLPPGAPAIAAVRAAAADPDFAGWLIWPAGLVAAQAALAAGRGRNFDDAMDVLGLLTPRNTSEFSIRPLLAADHSRALAIMREWTTHENFHVRRLASEGARPYLPWGQRIPALVRDPLLTLPILDALRDDPEDFVRRSVANHLNDHSREHGAWVLQTAARWAGEGGAHHAWVVKHSLRTLVKRGDPGALALLGFERVPVQVTGPVLDAAVVPFGGAVTLGATVRNTGRASARLAIDFALLLPGSRGEQRRKVFKWATPTLEPGQSLELSKRYSFKPISTRRYYPGTHGFEVLVNGESFGPTGFEVLPPR</sequence>
<dbReference type="SUPFAM" id="SSF48371">
    <property type="entry name" value="ARM repeat"/>
    <property type="match status" value="1"/>
</dbReference>
<dbReference type="AlphaFoldDB" id="A0A496PIX2"/>
<comment type="caution">
    <text evidence="1">The sequence shown here is derived from an EMBL/GenBank/DDBJ whole genome shotgun (WGS) entry which is preliminary data.</text>
</comment>
<keyword evidence="2" id="KW-1185">Reference proteome</keyword>
<dbReference type="EMBL" id="QQXL01000004">
    <property type="protein sequence ID" value="RKW70442.1"/>
    <property type="molecule type" value="Genomic_DNA"/>
</dbReference>
<gene>
    <name evidence="1" type="ORF">DWQ67_08145</name>
</gene>
<proteinExistence type="predicted"/>